<dbReference type="STRING" id="397948.Cmaq_0364"/>
<dbReference type="PANTHER" id="PTHR43582:SF2">
    <property type="entry name" value="LINEARMYCIN RESISTANCE ATP-BINDING PROTEIN LNRL"/>
    <property type="match status" value="1"/>
</dbReference>
<organism evidence="10 11">
    <name type="scientific">Caldivirga maquilingensis (strain ATCC 700844 / DSM 13496 / JCM 10307 / IC-167)</name>
    <dbReference type="NCBI Taxonomy" id="397948"/>
    <lineage>
        <taxon>Archaea</taxon>
        <taxon>Thermoproteota</taxon>
        <taxon>Thermoprotei</taxon>
        <taxon>Thermoproteales</taxon>
        <taxon>Thermoproteaceae</taxon>
        <taxon>Caldivirga</taxon>
    </lineage>
</organism>
<evidence type="ECO:0000256" key="7">
    <source>
        <dbReference type="ARBA" id="ARBA00023136"/>
    </source>
</evidence>
<comment type="subcellular location">
    <subcellularLocation>
        <location evidence="1">Cell membrane</location>
        <topology evidence="1">Peripheral membrane protein</topology>
        <orientation evidence="1">Cytoplasmic side</orientation>
    </subcellularLocation>
</comment>
<dbReference type="Pfam" id="PF13732">
    <property type="entry name" value="DrrA1-3_C"/>
    <property type="match status" value="1"/>
</dbReference>
<dbReference type="GO" id="GO:1900753">
    <property type="term" value="P:doxorubicin transport"/>
    <property type="evidence" value="ECO:0007669"/>
    <property type="project" value="InterPro"/>
</dbReference>
<dbReference type="OrthoDB" id="31298at2157"/>
<dbReference type="GeneID" id="5708927"/>
<dbReference type="InterPro" id="IPR025302">
    <property type="entry name" value="DrrA1/2-like_C"/>
</dbReference>
<dbReference type="SUPFAM" id="SSF52540">
    <property type="entry name" value="P-loop containing nucleoside triphosphate hydrolases"/>
    <property type="match status" value="1"/>
</dbReference>
<keyword evidence="7" id="KW-0472">Membrane</keyword>
<dbReference type="GO" id="GO:0016887">
    <property type="term" value="F:ATP hydrolysis activity"/>
    <property type="evidence" value="ECO:0007669"/>
    <property type="project" value="InterPro"/>
</dbReference>
<dbReference type="EMBL" id="CP000852">
    <property type="protein sequence ID" value="ABW01210.1"/>
    <property type="molecule type" value="Genomic_DNA"/>
</dbReference>
<evidence type="ECO:0000256" key="2">
    <source>
        <dbReference type="ARBA" id="ARBA00022448"/>
    </source>
</evidence>
<dbReference type="GO" id="GO:0005886">
    <property type="term" value="C:plasma membrane"/>
    <property type="evidence" value="ECO:0007669"/>
    <property type="project" value="UniProtKB-SubCell"/>
</dbReference>
<gene>
    <name evidence="10" type="ordered locus">Cmaq_0364</name>
</gene>
<evidence type="ECO:0000256" key="1">
    <source>
        <dbReference type="ARBA" id="ARBA00004413"/>
    </source>
</evidence>
<dbReference type="SMART" id="SM00382">
    <property type="entry name" value="AAA"/>
    <property type="match status" value="1"/>
</dbReference>
<dbReference type="KEGG" id="cma:Cmaq_0364"/>
<evidence type="ECO:0000256" key="3">
    <source>
        <dbReference type="ARBA" id="ARBA00022475"/>
    </source>
</evidence>
<evidence type="ECO:0000256" key="8">
    <source>
        <dbReference type="ARBA" id="ARBA00049985"/>
    </source>
</evidence>
<proteinExistence type="inferred from homology"/>
<dbReference type="HOGENOM" id="CLU_000604_1_2_2"/>
<dbReference type="GO" id="GO:0005524">
    <property type="term" value="F:ATP binding"/>
    <property type="evidence" value="ECO:0007669"/>
    <property type="project" value="UniProtKB-KW"/>
</dbReference>
<evidence type="ECO:0000259" key="9">
    <source>
        <dbReference type="PROSITE" id="PS50893"/>
    </source>
</evidence>
<feature type="domain" description="ABC transporter" evidence="9">
    <location>
        <begin position="7"/>
        <end position="238"/>
    </location>
</feature>
<dbReference type="AlphaFoldDB" id="A8MBC0"/>
<dbReference type="InterPro" id="IPR017871">
    <property type="entry name" value="ABC_transporter-like_CS"/>
</dbReference>
<dbReference type="InterPro" id="IPR027417">
    <property type="entry name" value="P-loop_NTPase"/>
</dbReference>
<keyword evidence="3" id="KW-1003">Cell membrane</keyword>
<dbReference type="Gene3D" id="3.40.50.300">
    <property type="entry name" value="P-loop containing nucleotide triphosphate hydrolases"/>
    <property type="match status" value="1"/>
</dbReference>
<keyword evidence="11" id="KW-1185">Reference proteome</keyword>
<dbReference type="RefSeq" id="WP_012185430.1">
    <property type="nucleotide sequence ID" value="NC_009954.1"/>
</dbReference>
<dbReference type="PANTHER" id="PTHR43582">
    <property type="entry name" value="LINEARMYCIN RESISTANCE ATP-BINDING PROTEIN LNRL"/>
    <property type="match status" value="1"/>
</dbReference>
<reference evidence="10 11" key="1">
    <citation type="submission" date="2007-10" db="EMBL/GenBank/DDBJ databases">
        <title>Complete sequence of Caldivirga maquilingensis IC-167.</title>
        <authorList>
            <consortium name="US DOE Joint Genome Institute"/>
            <person name="Copeland A."/>
            <person name="Lucas S."/>
            <person name="Lapidus A."/>
            <person name="Barry K."/>
            <person name="Glavina del Rio T."/>
            <person name="Dalin E."/>
            <person name="Tice H."/>
            <person name="Pitluck S."/>
            <person name="Saunders E."/>
            <person name="Brettin T."/>
            <person name="Bruce D."/>
            <person name="Detter J.C."/>
            <person name="Han C."/>
            <person name="Schmutz J."/>
            <person name="Larimer F."/>
            <person name="Land M."/>
            <person name="Hauser L."/>
            <person name="Kyrpides N."/>
            <person name="Ivanova N."/>
            <person name="Biddle J.F."/>
            <person name="Zhang Z."/>
            <person name="Fitz-Gibbon S.T."/>
            <person name="Lowe T.M."/>
            <person name="Saltikov C."/>
            <person name="House C.H."/>
            <person name="Richardson P."/>
        </authorList>
    </citation>
    <scope>NUCLEOTIDE SEQUENCE [LARGE SCALE GENOMIC DNA]</scope>
    <source>
        <strain evidence="11">ATCC 700844 / DSM 13496 / JCM 10307 / IC-167</strain>
    </source>
</reference>
<dbReference type="InterPro" id="IPR003439">
    <property type="entry name" value="ABC_transporter-like_ATP-bd"/>
</dbReference>
<keyword evidence="4" id="KW-0547">Nucleotide-binding</keyword>
<dbReference type="PROSITE" id="PS00211">
    <property type="entry name" value="ABC_TRANSPORTER_1"/>
    <property type="match status" value="1"/>
</dbReference>
<evidence type="ECO:0000313" key="10">
    <source>
        <dbReference type="EMBL" id="ABW01210.1"/>
    </source>
</evidence>
<dbReference type="Pfam" id="PF00005">
    <property type="entry name" value="ABC_tran"/>
    <property type="match status" value="1"/>
</dbReference>
<evidence type="ECO:0000256" key="4">
    <source>
        <dbReference type="ARBA" id="ARBA00022741"/>
    </source>
</evidence>
<name>A8MBC0_CALMQ</name>
<accession>A8MBC0</accession>
<dbReference type="GO" id="GO:0043215">
    <property type="term" value="P:daunorubicin transport"/>
    <property type="evidence" value="ECO:0007669"/>
    <property type="project" value="InterPro"/>
</dbReference>
<dbReference type="NCBIfam" id="TIGR01188">
    <property type="entry name" value="drrA"/>
    <property type="match status" value="1"/>
</dbReference>
<dbReference type="eggNOG" id="arCOG00194">
    <property type="taxonomic scope" value="Archaea"/>
</dbReference>
<comment type="similarity">
    <text evidence="8">Belongs to the ABC transporter superfamily. Drug exporter-1 (DrugE1) (TC 3.A.1.105) family.</text>
</comment>
<dbReference type="InterPro" id="IPR003593">
    <property type="entry name" value="AAA+_ATPase"/>
</dbReference>
<evidence type="ECO:0000256" key="5">
    <source>
        <dbReference type="ARBA" id="ARBA00022840"/>
    </source>
</evidence>
<dbReference type="FunFam" id="3.40.50.300:FF:000589">
    <property type="entry name" value="ABC transporter, ATP-binding subunit"/>
    <property type="match status" value="1"/>
</dbReference>
<dbReference type="Proteomes" id="UP000001137">
    <property type="component" value="Chromosome"/>
</dbReference>
<keyword evidence="5" id="KW-0067">ATP-binding</keyword>
<dbReference type="PROSITE" id="PS50893">
    <property type="entry name" value="ABC_TRANSPORTER_2"/>
    <property type="match status" value="1"/>
</dbReference>
<keyword evidence="2" id="KW-0813">Transport</keyword>
<protein>
    <submittedName>
        <fullName evidence="10">Daunorubicin resistance ABC transporter ATPase subunit</fullName>
    </submittedName>
</protein>
<dbReference type="InterPro" id="IPR005894">
    <property type="entry name" value="DrrA"/>
</dbReference>
<evidence type="ECO:0000313" key="11">
    <source>
        <dbReference type="Proteomes" id="UP000001137"/>
    </source>
</evidence>
<sequence length="334" mass="36975">MSSDSAIKAINLTKRYGPILAVDHINFDVKYGEVFGFLGPNGAGKTTTIKMLTTVTRPTEGTALVNGYDIVKQPAKVRESIGVVPQEYTSDEDLTGWENLMLIASLYGIPKKEAKERATELLNLVELSHAADRKVETYSGGMRRRLEIAMGLINTPKILFLDEPTLGLDAQTRAAIWSYVYKLKEQLGTTIFVTTHYLEEADQYCDRIAIIDHGKILAMGTPRDLKESIGGDVVSIQVAGNPELAVKVLQGVDGLSDVRVVEGYVRFKVKDGSRAVPVIFDILSKAGIRVMSISIKEPSMDEVFMEYTGHSLRDEWGSREEAMAMRRIISTARR</sequence>
<evidence type="ECO:0000256" key="6">
    <source>
        <dbReference type="ARBA" id="ARBA00022967"/>
    </source>
</evidence>
<keyword evidence="6" id="KW-1278">Translocase</keyword>